<reference evidence="6 7" key="1">
    <citation type="submission" date="2018-12" db="EMBL/GenBank/DDBJ databases">
        <title>Genome sequence from the cellulolytic species, Caldicellulosiruptor changbaiensis.</title>
        <authorList>
            <person name="Blumer-Schuette S.E."/>
            <person name="Mendoza C."/>
        </authorList>
    </citation>
    <scope>NUCLEOTIDE SEQUENCE [LARGE SCALE GENOMIC DNA]</scope>
    <source>
        <strain evidence="6 7">CBS-Z</strain>
    </source>
</reference>
<keyword evidence="7" id="KW-1185">Reference proteome</keyword>
<dbReference type="Pfam" id="PF02310">
    <property type="entry name" value="B12-binding"/>
    <property type="match status" value="1"/>
</dbReference>
<evidence type="ECO:0000259" key="4">
    <source>
        <dbReference type="PROSITE" id="PS51332"/>
    </source>
</evidence>
<protein>
    <submittedName>
        <fullName evidence="6">Cobalamin-binding protein</fullName>
    </submittedName>
</protein>
<dbReference type="Pfam" id="PF02607">
    <property type="entry name" value="B12-binding_2"/>
    <property type="match status" value="1"/>
</dbReference>
<dbReference type="InterPro" id="IPR050554">
    <property type="entry name" value="Met_Synthase/Corrinoid"/>
</dbReference>
<proteinExistence type="inferred from homology"/>
<dbReference type="GO" id="GO:0005829">
    <property type="term" value="C:cytosol"/>
    <property type="evidence" value="ECO:0007669"/>
    <property type="project" value="TreeGrafter"/>
</dbReference>
<dbReference type="Gene3D" id="3.40.50.280">
    <property type="entry name" value="Cobalamin-binding domain"/>
    <property type="match status" value="1"/>
</dbReference>
<dbReference type="CDD" id="cd02070">
    <property type="entry name" value="corrinoid_protein_B12-BD"/>
    <property type="match status" value="1"/>
</dbReference>
<keyword evidence="3" id="KW-0170">Cobalt</keyword>
<name>A0A3T0D3B8_9FIRM</name>
<dbReference type="GO" id="GO:0031419">
    <property type="term" value="F:cobalamin binding"/>
    <property type="evidence" value="ECO:0007669"/>
    <property type="project" value="InterPro"/>
</dbReference>
<dbReference type="SMART" id="SM01018">
    <property type="entry name" value="B12-binding_2"/>
    <property type="match status" value="1"/>
</dbReference>
<dbReference type="GO" id="GO:0008705">
    <property type="term" value="F:methionine synthase activity"/>
    <property type="evidence" value="ECO:0007669"/>
    <property type="project" value="TreeGrafter"/>
</dbReference>
<feature type="domain" description="B12-binding N-terminal" evidence="5">
    <location>
        <begin position="1"/>
        <end position="88"/>
    </location>
</feature>
<evidence type="ECO:0000256" key="2">
    <source>
        <dbReference type="ARBA" id="ARBA00022723"/>
    </source>
</evidence>
<gene>
    <name evidence="6" type="ORF">ELD05_01960</name>
</gene>
<dbReference type="SUPFAM" id="SSF47644">
    <property type="entry name" value="Methionine synthase domain"/>
    <property type="match status" value="1"/>
</dbReference>
<evidence type="ECO:0000256" key="3">
    <source>
        <dbReference type="ARBA" id="ARBA00023285"/>
    </source>
</evidence>
<feature type="domain" description="B12-binding" evidence="4">
    <location>
        <begin position="88"/>
        <end position="213"/>
    </location>
</feature>
<evidence type="ECO:0000256" key="1">
    <source>
        <dbReference type="ARBA" id="ARBA00010854"/>
    </source>
</evidence>
<dbReference type="GO" id="GO:0046872">
    <property type="term" value="F:metal ion binding"/>
    <property type="evidence" value="ECO:0007669"/>
    <property type="project" value="UniProtKB-KW"/>
</dbReference>
<dbReference type="EMBL" id="CP034791">
    <property type="protein sequence ID" value="AZT89539.1"/>
    <property type="molecule type" value="Genomic_DNA"/>
</dbReference>
<dbReference type="Gene3D" id="1.10.1240.10">
    <property type="entry name" value="Methionine synthase domain"/>
    <property type="match status" value="1"/>
</dbReference>
<evidence type="ECO:0000313" key="6">
    <source>
        <dbReference type="EMBL" id="AZT89539.1"/>
    </source>
</evidence>
<dbReference type="InterPro" id="IPR036594">
    <property type="entry name" value="Meth_synthase_dom"/>
</dbReference>
<dbReference type="PANTHER" id="PTHR45833">
    <property type="entry name" value="METHIONINE SYNTHASE"/>
    <property type="match status" value="1"/>
</dbReference>
<dbReference type="KEGG" id="ccha:ELD05_01960"/>
<sequence>MEILNEISQLIQKGNAKLAPEKVKEALSSGISAETILNDALIQAMSVVGEKFKNNEIYVPEVLIAARAMKAALEVLKPILTETGVKPIGKVVIGTVKGDLHDIGKNLVAMMMTGAGLEVIDLGVDVSPEKFCEAVKSYNPQIVAMSALLTTTMPNMKATIEKLQEQGLRDKVKVIVGGAPVTESFAKSIGADGYAPDAASAAELAKKFVQGAA</sequence>
<dbReference type="PROSITE" id="PS51337">
    <property type="entry name" value="B12_BINDING_NTER"/>
    <property type="match status" value="1"/>
</dbReference>
<dbReference type="InterPro" id="IPR003759">
    <property type="entry name" value="Cbl-bd_cap"/>
</dbReference>
<evidence type="ECO:0000259" key="5">
    <source>
        <dbReference type="PROSITE" id="PS51337"/>
    </source>
</evidence>
<dbReference type="GO" id="GO:0046653">
    <property type="term" value="P:tetrahydrofolate metabolic process"/>
    <property type="evidence" value="ECO:0007669"/>
    <property type="project" value="TreeGrafter"/>
</dbReference>
<dbReference type="FunFam" id="3.40.50.280:FF:000003">
    <property type="entry name" value="Dimethylamine methyltransferase corrinoid protein"/>
    <property type="match status" value="1"/>
</dbReference>
<dbReference type="RefSeq" id="WP_127351159.1">
    <property type="nucleotide sequence ID" value="NZ_CP034791.1"/>
</dbReference>
<keyword evidence="2" id="KW-0479">Metal-binding</keyword>
<dbReference type="SUPFAM" id="SSF52242">
    <property type="entry name" value="Cobalamin (vitamin B12)-binding domain"/>
    <property type="match status" value="1"/>
</dbReference>
<dbReference type="AlphaFoldDB" id="A0A3T0D3B8"/>
<dbReference type="InterPro" id="IPR036724">
    <property type="entry name" value="Cobalamin-bd_sf"/>
</dbReference>
<comment type="similarity">
    <text evidence="1">Belongs to the methylamine corrinoid protein family.</text>
</comment>
<accession>A0A3T0D3B8</accession>
<evidence type="ECO:0000313" key="7">
    <source>
        <dbReference type="Proteomes" id="UP000282930"/>
    </source>
</evidence>
<dbReference type="Proteomes" id="UP000282930">
    <property type="component" value="Chromosome"/>
</dbReference>
<dbReference type="PROSITE" id="PS51332">
    <property type="entry name" value="B12_BINDING"/>
    <property type="match status" value="1"/>
</dbReference>
<dbReference type="InterPro" id="IPR006158">
    <property type="entry name" value="Cobalamin-bd"/>
</dbReference>
<dbReference type="PANTHER" id="PTHR45833:SF1">
    <property type="entry name" value="METHIONINE SYNTHASE"/>
    <property type="match status" value="1"/>
</dbReference>
<organism evidence="6 7">
    <name type="scientific">Caldicellulosiruptor changbaiensis</name>
    <dbReference type="NCBI Taxonomy" id="1222016"/>
    <lineage>
        <taxon>Bacteria</taxon>
        <taxon>Bacillati</taxon>
        <taxon>Bacillota</taxon>
        <taxon>Bacillota incertae sedis</taxon>
        <taxon>Caldicellulosiruptorales</taxon>
        <taxon>Caldicellulosiruptoraceae</taxon>
        <taxon>Caldicellulosiruptor</taxon>
    </lineage>
</organism>
<dbReference type="GO" id="GO:0050667">
    <property type="term" value="P:homocysteine metabolic process"/>
    <property type="evidence" value="ECO:0007669"/>
    <property type="project" value="TreeGrafter"/>
</dbReference>